<feature type="domain" description="G" evidence="2">
    <location>
        <begin position="102"/>
        <end position="161"/>
    </location>
</feature>
<feature type="compositionally biased region" description="Basic and acidic residues" evidence="1">
    <location>
        <begin position="380"/>
        <end position="426"/>
    </location>
</feature>
<dbReference type="AlphaFoldDB" id="A0A7J6IG07"/>
<feature type="compositionally biased region" description="Polar residues" evidence="1">
    <location>
        <begin position="1"/>
        <end position="17"/>
    </location>
</feature>
<dbReference type="OrthoDB" id="8954335at2759"/>
<gene>
    <name evidence="3" type="ORF">CGGC5_v016006</name>
</gene>
<dbReference type="RefSeq" id="XP_066007154.1">
    <property type="nucleotide sequence ID" value="XM_066153397.1"/>
</dbReference>
<feature type="region of interest" description="Disordered" evidence="1">
    <location>
        <begin position="378"/>
        <end position="436"/>
    </location>
</feature>
<keyword evidence="4" id="KW-1185">Reference proteome</keyword>
<accession>A0A7J6IG07</accession>
<name>A0A7J6IG07_COLFN</name>
<feature type="compositionally biased region" description="Low complexity" evidence="1">
    <location>
        <begin position="477"/>
        <end position="498"/>
    </location>
</feature>
<reference evidence="3 4" key="2">
    <citation type="submission" date="2020-04" db="EMBL/GenBank/DDBJ databases">
        <title>Genome sequencing and assembly of multiple isolates from the Colletotrichum gloeosporioides species complex.</title>
        <authorList>
            <person name="Gan P."/>
            <person name="Shirasu K."/>
        </authorList>
    </citation>
    <scope>NUCLEOTIDE SEQUENCE [LARGE SCALE GENOMIC DNA]</scope>
    <source>
        <strain evidence="3 4">Nara gc5</strain>
    </source>
</reference>
<sequence>MSTQTESIHVSSSTMASVSVPLKNGGRSDDSADSSDLGSDTDSDGSRSLQRAIEKPGPDISKTNWKFWASQHLKSLVLKAKGGVSDAVLAFIKSTMKGTKLIFVMGNAGTGKSSLLNELTGMDLHVGMSLNSGTRQYHVFPAVIDDQQYLFIDTAGFGAADLNEEGNFQDIMACLSTLGPFVTVAGVLFVYGRMERLLSSDLRTLRWIECFCGPGFFQHITIITTKWDMLTEGSFEDAWAITTDFENHNAVSCLMNPPGRLHGATIYHHGLPGGHGSMDSWSNVFSKKRCAFERGEELRNLIRRKYANKDVSKLQVVRQLKQGRALWETEAAKVLRCDLNKITVEVSVDGAALVPQPGLSQDCGVIMSQEARVISYIDHSSGKSDDSRDTQKRGDKSQEPTKGQAEEESKQQPREEPKEQPEDQSKGRPKSQAKEGPSWFQSWFRSAYDWWAVLSEAAHFFAEARKKGYQSSNRKGAAPAPAWNPWQAARNWWNGTSA</sequence>
<dbReference type="CDD" id="cd00882">
    <property type="entry name" value="Ras_like_GTPase"/>
    <property type="match status" value="1"/>
</dbReference>
<dbReference type="GeneID" id="90980486"/>
<dbReference type="Proteomes" id="UP000011096">
    <property type="component" value="Unassembled WGS sequence"/>
</dbReference>
<dbReference type="Pfam" id="PF01926">
    <property type="entry name" value="MMR_HSR1"/>
    <property type="match status" value="1"/>
</dbReference>
<dbReference type="GO" id="GO:0005525">
    <property type="term" value="F:GTP binding"/>
    <property type="evidence" value="ECO:0007669"/>
    <property type="project" value="InterPro"/>
</dbReference>
<dbReference type="InterPro" id="IPR027417">
    <property type="entry name" value="P-loop_NTPase"/>
</dbReference>
<reference evidence="3 4" key="1">
    <citation type="submission" date="2012-08" db="EMBL/GenBank/DDBJ databases">
        <authorList>
            <person name="Gan P.H.P."/>
            <person name="Ikeda K."/>
            <person name="Irieda H."/>
            <person name="Narusaka M."/>
            <person name="O'Connell R.J."/>
            <person name="Narusaka Y."/>
            <person name="Takano Y."/>
            <person name="Kubo Y."/>
            <person name="Shirasu K."/>
        </authorList>
    </citation>
    <scope>NUCLEOTIDE SEQUENCE [LARGE SCALE GENOMIC DNA]</scope>
    <source>
        <strain evidence="3 4">Nara gc5</strain>
    </source>
</reference>
<dbReference type="SUPFAM" id="SSF52540">
    <property type="entry name" value="P-loop containing nucleoside triphosphate hydrolases"/>
    <property type="match status" value="1"/>
</dbReference>
<feature type="region of interest" description="Disordered" evidence="1">
    <location>
        <begin position="1"/>
        <end position="57"/>
    </location>
</feature>
<comment type="caution">
    <text evidence="3">The sequence shown here is derived from an EMBL/GenBank/DDBJ whole genome shotgun (WGS) entry which is preliminary data.</text>
</comment>
<dbReference type="Gene3D" id="3.40.50.300">
    <property type="entry name" value="P-loop containing nucleotide triphosphate hydrolases"/>
    <property type="match status" value="1"/>
</dbReference>
<protein>
    <recommendedName>
        <fullName evidence="2">G domain-containing protein</fullName>
    </recommendedName>
</protein>
<evidence type="ECO:0000259" key="2">
    <source>
        <dbReference type="Pfam" id="PF01926"/>
    </source>
</evidence>
<dbReference type="InterPro" id="IPR006073">
    <property type="entry name" value="GTP-bd"/>
</dbReference>
<feature type="region of interest" description="Disordered" evidence="1">
    <location>
        <begin position="471"/>
        <end position="498"/>
    </location>
</feature>
<proteinExistence type="predicted"/>
<dbReference type="EMBL" id="ANPB02000010">
    <property type="protein sequence ID" value="KAF4474924.1"/>
    <property type="molecule type" value="Genomic_DNA"/>
</dbReference>
<evidence type="ECO:0000313" key="4">
    <source>
        <dbReference type="Proteomes" id="UP000011096"/>
    </source>
</evidence>
<dbReference type="InParanoid" id="A0A7J6IG07"/>
<evidence type="ECO:0000256" key="1">
    <source>
        <dbReference type="SAM" id="MobiDB-lite"/>
    </source>
</evidence>
<evidence type="ECO:0000313" key="3">
    <source>
        <dbReference type="EMBL" id="KAF4474924.1"/>
    </source>
</evidence>
<organism evidence="3 4">
    <name type="scientific">Colletotrichum fructicola (strain Nara gc5)</name>
    <name type="common">Anthracnose fungus</name>
    <name type="synonym">Colletotrichum gloeosporioides (strain Nara gc5)</name>
    <dbReference type="NCBI Taxonomy" id="1213859"/>
    <lineage>
        <taxon>Eukaryota</taxon>
        <taxon>Fungi</taxon>
        <taxon>Dikarya</taxon>
        <taxon>Ascomycota</taxon>
        <taxon>Pezizomycotina</taxon>
        <taxon>Sordariomycetes</taxon>
        <taxon>Hypocreomycetidae</taxon>
        <taxon>Glomerellales</taxon>
        <taxon>Glomerellaceae</taxon>
        <taxon>Colletotrichum</taxon>
        <taxon>Colletotrichum gloeosporioides species complex</taxon>
    </lineage>
</organism>